<accession>A0AAN6MP87</accession>
<reference evidence="3" key="1">
    <citation type="journal article" date="2023" name="Mol. Phylogenet. Evol.">
        <title>Genome-scale phylogeny and comparative genomics of the fungal order Sordariales.</title>
        <authorList>
            <person name="Hensen N."/>
            <person name="Bonometti L."/>
            <person name="Westerberg I."/>
            <person name="Brannstrom I.O."/>
            <person name="Guillou S."/>
            <person name="Cros-Aarteil S."/>
            <person name="Calhoun S."/>
            <person name="Haridas S."/>
            <person name="Kuo A."/>
            <person name="Mondo S."/>
            <person name="Pangilinan J."/>
            <person name="Riley R."/>
            <person name="LaButti K."/>
            <person name="Andreopoulos B."/>
            <person name="Lipzen A."/>
            <person name="Chen C."/>
            <person name="Yan M."/>
            <person name="Daum C."/>
            <person name="Ng V."/>
            <person name="Clum A."/>
            <person name="Steindorff A."/>
            <person name="Ohm R.A."/>
            <person name="Martin F."/>
            <person name="Silar P."/>
            <person name="Natvig D.O."/>
            <person name="Lalanne C."/>
            <person name="Gautier V."/>
            <person name="Ament-Velasquez S.L."/>
            <person name="Kruys A."/>
            <person name="Hutchinson M.I."/>
            <person name="Powell A.J."/>
            <person name="Barry K."/>
            <person name="Miller A.N."/>
            <person name="Grigoriev I.V."/>
            <person name="Debuchy R."/>
            <person name="Gladieux P."/>
            <person name="Hiltunen Thoren M."/>
            <person name="Johannesson H."/>
        </authorList>
    </citation>
    <scope>NUCLEOTIDE SEQUENCE</scope>
    <source>
        <strain evidence="3">CBS 103.79</strain>
    </source>
</reference>
<protein>
    <recommendedName>
        <fullName evidence="5">Methyltransferase domain-containing protein</fullName>
    </recommendedName>
</protein>
<organism evidence="3 4">
    <name type="scientific">Staphylotrichum tortipilum</name>
    <dbReference type="NCBI Taxonomy" id="2831512"/>
    <lineage>
        <taxon>Eukaryota</taxon>
        <taxon>Fungi</taxon>
        <taxon>Dikarya</taxon>
        <taxon>Ascomycota</taxon>
        <taxon>Pezizomycotina</taxon>
        <taxon>Sordariomycetes</taxon>
        <taxon>Sordariomycetidae</taxon>
        <taxon>Sordariales</taxon>
        <taxon>Chaetomiaceae</taxon>
        <taxon>Staphylotrichum</taxon>
    </lineage>
</organism>
<gene>
    <name evidence="3" type="ORF">C8A05DRAFT_43225</name>
</gene>
<evidence type="ECO:0008006" key="5">
    <source>
        <dbReference type="Google" id="ProtNLM"/>
    </source>
</evidence>
<proteinExistence type="predicted"/>
<evidence type="ECO:0000256" key="1">
    <source>
        <dbReference type="ARBA" id="ARBA00022603"/>
    </source>
</evidence>
<dbReference type="Proteomes" id="UP001303889">
    <property type="component" value="Unassembled WGS sequence"/>
</dbReference>
<sequence>MPETVGRLYEREEAFWDTYRVGRPTVPDSFFARIFDYHAAKGPSIAPNQPHPTFNLAHDAGAGDGLHAPRLRARFGHVIVSDVAPGNISLAREHLAEANDGANMLHLVPSQQTAVAALARQLRPGGTLAVAAFGPARFPQGSPLAAVWKRFRERLGEGIIQVAEGMAGYGGGERLDAALETMKRITGWYNVAPLDGGMFEDGVMRVRINAGEEGLLGLWLVPERLMKRAVAESCVGEKDVIVWEEDEGWCSEMDADGVKAQFESFNIVSAVDDELVKMYEEVDMLLPADERVRVTFYCELILATRRFDA</sequence>
<dbReference type="PANTHER" id="PTHR44942">
    <property type="entry name" value="METHYLTRANSF_11 DOMAIN-CONTAINING PROTEIN"/>
    <property type="match status" value="1"/>
</dbReference>
<keyword evidence="1" id="KW-0489">Methyltransferase</keyword>
<evidence type="ECO:0000313" key="4">
    <source>
        <dbReference type="Proteomes" id="UP001303889"/>
    </source>
</evidence>
<dbReference type="PANTHER" id="PTHR44942:SF4">
    <property type="entry name" value="METHYLTRANSFERASE TYPE 11 DOMAIN-CONTAINING PROTEIN"/>
    <property type="match status" value="1"/>
</dbReference>
<evidence type="ECO:0000313" key="3">
    <source>
        <dbReference type="EMBL" id="KAK3903567.1"/>
    </source>
</evidence>
<dbReference type="AlphaFoldDB" id="A0AAN6MP87"/>
<evidence type="ECO:0000256" key="2">
    <source>
        <dbReference type="ARBA" id="ARBA00022679"/>
    </source>
</evidence>
<dbReference type="GO" id="GO:0008168">
    <property type="term" value="F:methyltransferase activity"/>
    <property type="evidence" value="ECO:0007669"/>
    <property type="project" value="UniProtKB-KW"/>
</dbReference>
<dbReference type="InterPro" id="IPR029063">
    <property type="entry name" value="SAM-dependent_MTases_sf"/>
</dbReference>
<dbReference type="SUPFAM" id="SSF53335">
    <property type="entry name" value="S-adenosyl-L-methionine-dependent methyltransferases"/>
    <property type="match status" value="1"/>
</dbReference>
<comment type="caution">
    <text evidence="3">The sequence shown here is derived from an EMBL/GenBank/DDBJ whole genome shotgun (WGS) entry which is preliminary data.</text>
</comment>
<keyword evidence="4" id="KW-1185">Reference proteome</keyword>
<dbReference type="Gene3D" id="3.40.50.150">
    <property type="entry name" value="Vaccinia Virus protein VP39"/>
    <property type="match status" value="2"/>
</dbReference>
<dbReference type="InterPro" id="IPR051052">
    <property type="entry name" value="Diverse_substrate_MTase"/>
</dbReference>
<dbReference type="GO" id="GO:0032259">
    <property type="term" value="P:methylation"/>
    <property type="evidence" value="ECO:0007669"/>
    <property type="project" value="UniProtKB-KW"/>
</dbReference>
<reference evidence="3" key="2">
    <citation type="submission" date="2023-05" db="EMBL/GenBank/DDBJ databases">
        <authorList>
            <consortium name="Lawrence Berkeley National Laboratory"/>
            <person name="Steindorff A."/>
            <person name="Hensen N."/>
            <person name="Bonometti L."/>
            <person name="Westerberg I."/>
            <person name="Brannstrom I.O."/>
            <person name="Guillou S."/>
            <person name="Cros-Aarteil S."/>
            <person name="Calhoun S."/>
            <person name="Haridas S."/>
            <person name="Kuo A."/>
            <person name="Mondo S."/>
            <person name="Pangilinan J."/>
            <person name="Riley R."/>
            <person name="Labutti K."/>
            <person name="Andreopoulos B."/>
            <person name="Lipzen A."/>
            <person name="Chen C."/>
            <person name="Yanf M."/>
            <person name="Daum C."/>
            <person name="Ng V."/>
            <person name="Clum A."/>
            <person name="Ohm R."/>
            <person name="Martin F."/>
            <person name="Silar P."/>
            <person name="Natvig D."/>
            <person name="Lalanne C."/>
            <person name="Gautier V."/>
            <person name="Ament-Velasquez S.L."/>
            <person name="Kruys A."/>
            <person name="Hutchinson M.I."/>
            <person name="Powell A.J."/>
            <person name="Barry K."/>
            <person name="Miller A.N."/>
            <person name="Grigoriev I.V."/>
            <person name="Debuchy R."/>
            <person name="Gladieux P."/>
            <person name="Thoren M.H."/>
            <person name="Johannesson H."/>
        </authorList>
    </citation>
    <scope>NUCLEOTIDE SEQUENCE</scope>
    <source>
        <strain evidence="3">CBS 103.79</strain>
    </source>
</reference>
<keyword evidence="2" id="KW-0808">Transferase</keyword>
<name>A0AAN6MP87_9PEZI</name>
<dbReference type="EMBL" id="MU855441">
    <property type="protein sequence ID" value="KAK3903567.1"/>
    <property type="molecule type" value="Genomic_DNA"/>
</dbReference>